<dbReference type="InterPro" id="IPR023828">
    <property type="entry name" value="Peptidase_S8_Ser-AS"/>
</dbReference>
<accession>A0ABP9YK34</accession>
<dbReference type="Gene3D" id="4.10.280.50">
    <property type="match status" value="1"/>
</dbReference>
<dbReference type="SUPFAM" id="SSF53383">
    <property type="entry name" value="PLP-dependent transferases"/>
    <property type="match status" value="1"/>
</dbReference>
<name>A0ABP9YK34_9FUNG</name>
<feature type="region of interest" description="Disordered" evidence="12">
    <location>
        <begin position="138"/>
        <end position="158"/>
    </location>
</feature>
<keyword evidence="11" id="KW-0210">Decarboxylase</keyword>
<evidence type="ECO:0000256" key="1">
    <source>
        <dbReference type="ARBA" id="ARBA00001933"/>
    </source>
</evidence>
<evidence type="ECO:0000313" key="16">
    <source>
        <dbReference type="Proteomes" id="UP001473302"/>
    </source>
</evidence>
<evidence type="ECO:0000256" key="2">
    <source>
        <dbReference type="ARBA" id="ARBA00009533"/>
    </source>
</evidence>
<dbReference type="InterPro" id="IPR022398">
    <property type="entry name" value="Peptidase_S8_His-AS"/>
</dbReference>
<dbReference type="InterPro" id="IPR002129">
    <property type="entry name" value="PyrdxlP-dep_de-COase"/>
</dbReference>
<dbReference type="PROSITE" id="PS00136">
    <property type="entry name" value="SUBTILASE_ASP"/>
    <property type="match status" value="1"/>
</dbReference>
<keyword evidence="5 9" id="KW-0378">Hydrolase</keyword>
<keyword evidence="8 11" id="KW-0456">Lyase</keyword>
<feature type="domain" description="Peptidase S8/S53" evidence="14">
    <location>
        <begin position="195"/>
        <end position="423"/>
    </location>
</feature>
<dbReference type="Pfam" id="PF00082">
    <property type="entry name" value="Peptidase_S8"/>
    <property type="match status" value="1"/>
</dbReference>
<evidence type="ECO:0000256" key="6">
    <source>
        <dbReference type="ARBA" id="ARBA00022825"/>
    </source>
</evidence>
<feature type="compositionally biased region" description="Polar residues" evidence="12">
    <location>
        <begin position="138"/>
        <end position="150"/>
    </location>
</feature>
<dbReference type="InterPro" id="IPR015424">
    <property type="entry name" value="PyrdxlP-dep_Trfase"/>
</dbReference>
<comment type="caution">
    <text evidence="15">The sequence shown here is derived from an EMBL/GenBank/DDBJ whole genome shotgun (WGS) entry which is preliminary data.</text>
</comment>
<dbReference type="EC" id="4.1.1.15" evidence="3 11"/>
<dbReference type="InterPro" id="IPR015421">
    <property type="entry name" value="PyrdxlP-dep_Trfase_major"/>
</dbReference>
<dbReference type="InterPro" id="IPR015500">
    <property type="entry name" value="Peptidase_S8_subtilisin-rel"/>
</dbReference>
<keyword evidence="6 9" id="KW-0720">Serine protease</keyword>
<sequence length="937" mass="103126">MKIILSLSAISIFASIGSALVANPAAPNVLGNNPTHIVKLKAANLKNITGFESTSFIKNHFKTFQGMRGGKLEVMGSKTMNNLAPDAMKNIDIGKEFKAVVGAFNPSFVTYLSALEDVEYVEPNQVYKTAILPSTSKPQPYVANTHNKTSTPRRKSSIRKRNVYTQVNVPSWGMARINRRNRGDLSSYTADDSAGTGIHVYILDSGIYTEHPDFAGRARMEANYIDYEDDGDYAGHGTHVAGTIGGNTYGIAKNTILHGVKILDRNGDGTTAALIQAVSFITQVAEPGRSIINLSLTGPRSRAIDEALSMAVQQHGIPVFVSAGNSGDNACEYSPSANPDVFAVGASNKNDVVPSFSSYGKCVRMYAPGTDITSAWIGDESHSMDGTSMANPHVTGIAAMLMSEFQFGSANEVYEALMNIATHDTLDSPKDNGRDVVLAYNARINDAKDEETTIYGTRWAANDIPKYELPEGEMPANVAYRLIKDELALDGTPALNLASFVTTFMEEEAEKLMTENLSKNFIDFEEYPQTAELSNRCVNIIARLFNAPMDDPGAEALGCSAVGSSEAVILGTLAMKRRWQNARKAKGLPHDNPNMIMGSNVQVAWHKAMKYLDIEGREVPVTRDLLYMDPKKAMELVDENTIGICSILGSTYTGHYEDVSALNELLEAKCKETGFDIGIHVDAASGGFIAPFVTPELAWDFRLSRVHSINVSGHKYGLTYPGIGWAVWRGRDYLPEDLVFYVNYLGSNQASFTFNFSKGASNIIAQYYVLIRLGKSGFTHIMKNLVSNADYLAQELEKMGMFTILSERGGRGVPLVAFKFTKEHQYDEFDLSAKLRERGWIVPAYTMSHALEDMKLARVVVREDFSRNRMEILIRDIKAAVDVLESLDKKELEAHRKNRRTSARHHHRGCISIDKEHVAKHKKNDEKCKAKEAPGVC</sequence>
<protein>
    <recommendedName>
        <fullName evidence="3 11">Glutamate decarboxylase</fullName>
        <ecNumber evidence="3 11">4.1.1.15</ecNumber>
    </recommendedName>
</protein>
<dbReference type="NCBIfam" id="TIGR01788">
    <property type="entry name" value="Glu-decarb-GAD"/>
    <property type="match status" value="1"/>
</dbReference>
<dbReference type="PROSITE" id="PS00138">
    <property type="entry name" value="SUBTILASE_SER"/>
    <property type="match status" value="1"/>
</dbReference>
<evidence type="ECO:0000256" key="11">
    <source>
        <dbReference type="RuleBase" id="RU361171"/>
    </source>
</evidence>
<dbReference type="InterPro" id="IPR034193">
    <property type="entry name" value="PCSK9_ProteinaseK-like"/>
</dbReference>
<evidence type="ECO:0000256" key="4">
    <source>
        <dbReference type="ARBA" id="ARBA00022670"/>
    </source>
</evidence>
<feature type="active site" description="Charge relay system" evidence="9">
    <location>
        <position position="204"/>
    </location>
</feature>
<gene>
    <name evidence="15" type="ORF">MFLAVUS_000578</name>
</gene>
<dbReference type="Gene3D" id="3.40.50.200">
    <property type="entry name" value="Peptidase S8/S53 domain"/>
    <property type="match status" value="1"/>
</dbReference>
<keyword evidence="4 9" id="KW-0645">Protease</keyword>
<comment type="cofactor">
    <cofactor evidence="1 11">
        <name>pyridoxal 5'-phosphate</name>
        <dbReference type="ChEBI" id="CHEBI:597326"/>
    </cofactor>
</comment>
<evidence type="ECO:0000256" key="12">
    <source>
        <dbReference type="SAM" id="MobiDB-lite"/>
    </source>
</evidence>
<dbReference type="SUPFAM" id="SSF52743">
    <property type="entry name" value="Subtilisin-like"/>
    <property type="match status" value="1"/>
</dbReference>
<dbReference type="PANTHER" id="PTHR43321">
    <property type="entry name" value="GLUTAMATE DECARBOXYLASE"/>
    <property type="match status" value="1"/>
</dbReference>
<evidence type="ECO:0000256" key="13">
    <source>
        <dbReference type="SAM" id="SignalP"/>
    </source>
</evidence>
<proteinExistence type="inferred from homology"/>
<dbReference type="InterPro" id="IPR000209">
    <property type="entry name" value="Peptidase_S8/S53_dom"/>
</dbReference>
<feature type="signal peptide" evidence="13">
    <location>
        <begin position="1"/>
        <end position="19"/>
    </location>
</feature>
<keyword evidence="7 11" id="KW-0663">Pyridoxal phosphate</keyword>
<keyword evidence="13" id="KW-0732">Signal</keyword>
<evidence type="ECO:0000256" key="10">
    <source>
        <dbReference type="RuleBase" id="RU003355"/>
    </source>
</evidence>
<feature type="active site" description="Charge relay system" evidence="9">
    <location>
        <position position="236"/>
    </location>
</feature>
<dbReference type="PROSITE" id="PS51892">
    <property type="entry name" value="SUBTILASE"/>
    <property type="match status" value="1"/>
</dbReference>
<dbReference type="Proteomes" id="UP001473302">
    <property type="component" value="Unassembled WGS sequence"/>
</dbReference>
<keyword evidence="16" id="KW-1185">Reference proteome</keyword>
<organism evidence="15 16">
    <name type="scientific">Mucor flavus</name>
    <dbReference type="NCBI Taxonomy" id="439312"/>
    <lineage>
        <taxon>Eukaryota</taxon>
        <taxon>Fungi</taxon>
        <taxon>Fungi incertae sedis</taxon>
        <taxon>Mucoromycota</taxon>
        <taxon>Mucoromycotina</taxon>
        <taxon>Mucoromycetes</taxon>
        <taxon>Mucorales</taxon>
        <taxon>Mucorineae</taxon>
        <taxon>Mucoraceae</taxon>
        <taxon>Mucor</taxon>
    </lineage>
</organism>
<dbReference type="CDD" id="cd04077">
    <property type="entry name" value="Peptidases_S8_PCSK9_ProteinaseK_like"/>
    <property type="match status" value="1"/>
</dbReference>
<comment type="similarity">
    <text evidence="9 10">Belongs to the peptidase S8 family.</text>
</comment>
<evidence type="ECO:0000256" key="7">
    <source>
        <dbReference type="ARBA" id="ARBA00022898"/>
    </source>
</evidence>
<evidence type="ECO:0000256" key="3">
    <source>
        <dbReference type="ARBA" id="ARBA00012421"/>
    </source>
</evidence>
<evidence type="ECO:0000259" key="14">
    <source>
        <dbReference type="Pfam" id="PF00082"/>
    </source>
</evidence>
<evidence type="ECO:0000313" key="15">
    <source>
        <dbReference type="EMBL" id="GAA5807223.1"/>
    </source>
</evidence>
<dbReference type="PROSITE" id="PS00137">
    <property type="entry name" value="SUBTILASE_HIS"/>
    <property type="match status" value="1"/>
</dbReference>
<feature type="active site" description="Charge relay system" evidence="9">
    <location>
        <position position="388"/>
    </location>
</feature>
<dbReference type="InterPro" id="IPR036852">
    <property type="entry name" value="Peptidase_S8/S53_dom_sf"/>
</dbReference>
<dbReference type="Gene3D" id="3.90.1150.160">
    <property type="match status" value="1"/>
</dbReference>
<dbReference type="Pfam" id="PF00282">
    <property type="entry name" value="Pyridoxal_deC"/>
    <property type="match status" value="1"/>
</dbReference>
<comment type="catalytic activity">
    <reaction evidence="11">
        <text>L-glutamate + H(+) = 4-aminobutanoate + CO2</text>
        <dbReference type="Rhea" id="RHEA:17785"/>
        <dbReference type="ChEBI" id="CHEBI:15378"/>
        <dbReference type="ChEBI" id="CHEBI:16526"/>
        <dbReference type="ChEBI" id="CHEBI:29985"/>
        <dbReference type="ChEBI" id="CHEBI:59888"/>
        <dbReference type="EC" id="4.1.1.15"/>
    </reaction>
</comment>
<dbReference type="PANTHER" id="PTHR43321:SF6">
    <property type="entry name" value="GLUTAMATE DECARBOXYLASE"/>
    <property type="match status" value="1"/>
</dbReference>
<dbReference type="PRINTS" id="PR00723">
    <property type="entry name" value="SUBTILISIN"/>
</dbReference>
<comment type="similarity">
    <text evidence="2 11">Belongs to the group II decarboxylase family.</text>
</comment>
<reference evidence="15 16" key="1">
    <citation type="submission" date="2024-04" db="EMBL/GenBank/DDBJ databases">
        <title>genome sequences of Mucor flavus KT1a and Helicostylum pulchrum KT1b strains isolated from the surface of a dry-aged beef.</title>
        <authorList>
            <person name="Toyotome T."/>
            <person name="Hosono M."/>
            <person name="Torimaru M."/>
            <person name="Fukuda K."/>
            <person name="Mikami N."/>
        </authorList>
    </citation>
    <scope>NUCLEOTIDE SEQUENCE [LARGE SCALE GENOMIC DNA]</scope>
    <source>
        <strain evidence="15 16">KT1a</strain>
    </source>
</reference>
<feature type="chain" id="PRO_5047046222" description="Glutamate decarboxylase" evidence="13">
    <location>
        <begin position="20"/>
        <end position="937"/>
    </location>
</feature>
<evidence type="ECO:0000256" key="5">
    <source>
        <dbReference type="ARBA" id="ARBA00022801"/>
    </source>
</evidence>
<evidence type="ECO:0000256" key="8">
    <source>
        <dbReference type="ARBA" id="ARBA00023239"/>
    </source>
</evidence>
<dbReference type="Gene3D" id="3.40.640.10">
    <property type="entry name" value="Type I PLP-dependent aspartate aminotransferase-like (Major domain)"/>
    <property type="match status" value="1"/>
</dbReference>
<dbReference type="InterPro" id="IPR010107">
    <property type="entry name" value="Glutamate_decarboxylase"/>
</dbReference>
<evidence type="ECO:0000256" key="9">
    <source>
        <dbReference type="PROSITE-ProRule" id="PRU01240"/>
    </source>
</evidence>
<dbReference type="InterPro" id="IPR023827">
    <property type="entry name" value="Peptidase_S8_Asp-AS"/>
</dbReference>
<dbReference type="EMBL" id="BAABUK010000002">
    <property type="protein sequence ID" value="GAA5807223.1"/>
    <property type="molecule type" value="Genomic_DNA"/>
</dbReference>